<reference evidence="1 2" key="1">
    <citation type="submission" date="2018-07" db="EMBL/GenBank/DDBJ databases">
        <title>Genome sequencing of Moraxellaceae gen. HYN0046.</title>
        <authorList>
            <person name="Kim M."/>
            <person name="Yi H."/>
        </authorList>
    </citation>
    <scope>NUCLEOTIDE SEQUENCE [LARGE SCALE GENOMIC DNA]</scope>
    <source>
        <strain evidence="1 2">HYN0046</strain>
    </source>
</reference>
<evidence type="ECO:0000313" key="1">
    <source>
        <dbReference type="EMBL" id="AXI02815.1"/>
    </source>
</evidence>
<evidence type="ECO:0000313" key="2">
    <source>
        <dbReference type="Proteomes" id="UP000253940"/>
    </source>
</evidence>
<gene>
    <name evidence="1" type="ORF">HYN46_08185</name>
</gene>
<accession>A0A345P6A6</accession>
<dbReference type="KEGG" id="mbah:HYN46_08185"/>
<name>A0A345P6A6_9GAMM</name>
<sequence length="66" mass="7821">MAKTIQTDFDPIDRNSTMDQFLKDNQDLSLEILAEMLQRPTSEIRRRRQNLGIFRNTRIMNLLPSL</sequence>
<keyword evidence="2" id="KW-1185">Reference proteome</keyword>
<dbReference type="AlphaFoldDB" id="A0A345P6A6"/>
<dbReference type="EMBL" id="CP031222">
    <property type="protein sequence ID" value="AXI02815.1"/>
    <property type="molecule type" value="Genomic_DNA"/>
</dbReference>
<proteinExistence type="predicted"/>
<dbReference type="Proteomes" id="UP000253940">
    <property type="component" value="Chromosome"/>
</dbReference>
<protein>
    <submittedName>
        <fullName evidence="1">Uncharacterized protein</fullName>
    </submittedName>
</protein>
<dbReference type="RefSeq" id="WP_114898925.1">
    <property type="nucleotide sequence ID" value="NZ_CP031222.1"/>
</dbReference>
<organism evidence="1 2">
    <name type="scientific">Aquirhabdus parva</name>
    <dbReference type="NCBI Taxonomy" id="2283318"/>
    <lineage>
        <taxon>Bacteria</taxon>
        <taxon>Pseudomonadati</taxon>
        <taxon>Pseudomonadota</taxon>
        <taxon>Gammaproteobacteria</taxon>
        <taxon>Moraxellales</taxon>
        <taxon>Moraxellaceae</taxon>
        <taxon>Aquirhabdus</taxon>
    </lineage>
</organism>